<reference evidence="2 3" key="1">
    <citation type="journal article" date="2021" name="BMC Genomics">
        <title>Datura genome reveals duplications of psychoactive alkaloid biosynthetic genes and high mutation rate following tissue culture.</title>
        <authorList>
            <person name="Rajewski A."/>
            <person name="Carter-House D."/>
            <person name="Stajich J."/>
            <person name="Litt A."/>
        </authorList>
    </citation>
    <scope>NUCLEOTIDE SEQUENCE [LARGE SCALE GENOMIC DNA]</scope>
    <source>
        <strain evidence="2">AR-01</strain>
    </source>
</reference>
<name>A0ABS8VFZ3_DATST</name>
<evidence type="ECO:0000313" key="3">
    <source>
        <dbReference type="Proteomes" id="UP000823775"/>
    </source>
</evidence>
<comment type="caution">
    <text evidence="2">The sequence shown here is derived from an EMBL/GenBank/DDBJ whole genome shotgun (WGS) entry which is preliminary data.</text>
</comment>
<organism evidence="2 3">
    <name type="scientific">Datura stramonium</name>
    <name type="common">Jimsonweed</name>
    <name type="synonym">Common thornapple</name>
    <dbReference type="NCBI Taxonomy" id="4076"/>
    <lineage>
        <taxon>Eukaryota</taxon>
        <taxon>Viridiplantae</taxon>
        <taxon>Streptophyta</taxon>
        <taxon>Embryophyta</taxon>
        <taxon>Tracheophyta</taxon>
        <taxon>Spermatophyta</taxon>
        <taxon>Magnoliopsida</taxon>
        <taxon>eudicotyledons</taxon>
        <taxon>Gunneridae</taxon>
        <taxon>Pentapetalae</taxon>
        <taxon>asterids</taxon>
        <taxon>lamiids</taxon>
        <taxon>Solanales</taxon>
        <taxon>Solanaceae</taxon>
        <taxon>Solanoideae</taxon>
        <taxon>Datureae</taxon>
        <taxon>Datura</taxon>
    </lineage>
</organism>
<accession>A0ABS8VFZ3</accession>
<evidence type="ECO:0000256" key="1">
    <source>
        <dbReference type="SAM" id="MobiDB-lite"/>
    </source>
</evidence>
<keyword evidence="3" id="KW-1185">Reference proteome</keyword>
<gene>
    <name evidence="2" type="ORF">HAX54_035882</name>
</gene>
<feature type="compositionally biased region" description="Polar residues" evidence="1">
    <location>
        <begin position="1"/>
        <end position="16"/>
    </location>
</feature>
<feature type="region of interest" description="Disordered" evidence="1">
    <location>
        <begin position="1"/>
        <end position="29"/>
    </location>
</feature>
<evidence type="ECO:0000313" key="2">
    <source>
        <dbReference type="EMBL" id="MCD9646205.1"/>
    </source>
</evidence>
<sequence length="112" mass="12498">MTSRANKGRDASTSSKGFKRLKKGAATNSSIQRALPARVFGVQAVEEHGLKWFNTQKGTLEIHVLYRYGTRSHSYARSSASIRHEPLSQSCSPKCSPWALLYPWSSKIELES</sequence>
<protein>
    <submittedName>
        <fullName evidence="2">Uncharacterized protein</fullName>
    </submittedName>
</protein>
<dbReference type="Proteomes" id="UP000823775">
    <property type="component" value="Unassembled WGS sequence"/>
</dbReference>
<dbReference type="EMBL" id="JACEIK010004713">
    <property type="protein sequence ID" value="MCD9646205.1"/>
    <property type="molecule type" value="Genomic_DNA"/>
</dbReference>
<proteinExistence type="predicted"/>